<comment type="caution">
    <text evidence="12">The sequence shown here is derived from an EMBL/GenBank/DDBJ whole genome shotgun (WGS) entry which is preliminary data.</text>
</comment>
<evidence type="ECO:0000256" key="4">
    <source>
        <dbReference type="ARBA" id="ARBA00022989"/>
    </source>
</evidence>
<dbReference type="SUPFAM" id="SSF54631">
    <property type="entry name" value="CBS-domain pair"/>
    <property type="match status" value="1"/>
</dbReference>
<protein>
    <submittedName>
        <fullName evidence="12">Uncharacterized protein</fullName>
    </submittedName>
</protein>
<feature type="transmembrane region" description="Helical" evidence="9">
    <location>
        <begin position="131"/>
        <end position="151"/>
    </location>
</feature>
<dbReference type="SMART" id="SM00116">
    <property type="entry name" value="CBS"/>
    <property type="match status" value="2"/>
</dbReference>
<dbReference type="Pfam" id="PF00571">
    <property type="entry name" value="CBS"/>
    <property type="match status" value="2"/>
</dbReference>
<feature type="transmembrane region" description="Helical" evidence="9">
    <location>
        <begin position="97"/>
        <end position="119"/>
    </location>
</feature>
<feature type="domain" description="CBS" evidence="10">
    <location>
        <begin position="206"/>
        <end position="265"/>
    </location>
</feature>
<dbReference type="RefSeq" id="WP_095334882.1">
    <property type="nucleotide sequence ID" value="NZ_NQNY01000008.1"/>
</dbReference>
<proteinExistence type="predicted"/>
<evidence type="ECO:0000313" key="12">
    <source>
        <dbReference type="EMBL" id="PAK21289.1"/>
    </source>
</evidence>
<dbReference type="AlphaFoldDB" id="A0A269TIJ1"/>
<keyword evidence="4 8" id="KW-1133">Transmembrane helix</keyword>
<comment type="subcellular location">
    <subcellularLocation>
        <location evidence="1">Membrane</location>
        <topology evidence="1">Multi-pass membrane protein</topology>
    </subcellularLocation>
</comment>
<dbReference type="InterPro" id="IPR044751">
    <property type="entry name" value="Ion_transp-like_CBS"/>
</dbReference>
<dbReference type="EMBL" id="NQNY01000008">
    <property type="protein sequence ID" value="PAK21289.1"/>
    <property type="molecule type" value="Genomic_DNA"/>
</dbReference>
<dbReference type="Pfam" id="PF01595">
    <property type="entry name" value="CNNM"/>
    <property type="match status" value="1"/>
</dbReference>
<evidence type="ECO:0000256" key="6">
    <source>
        <dbReference type="ARBA" id="ARBA00023136"/>
    </source>
</evidence>
<sequence>MSVLIWVLIPITVVLIILSAFFSGSEMAYSSVNIAALEGEIKRNKKWAKVVKRQLAHFDQLLMTLLIANNIVNILTTLVTGIFFGEFIRTYISNESVEFYSTLISLIVLTPLIVIFGEIVPKITAKKHSLIYLKTVVYLIDIVIYIFYPFTGISKLFKKKKNITNKEIDLKNYVELANQEGVITHAETELVKNAFDLDKEKVLSHYVRLKDVYTLEINTKVKDAIKVFKETSYSRIPLINEHKNIVGMIHVSDILGEENEEVISRFMRVMPLIPLNISLNNALEILRSKKSHMAAVTRGRLNDEIVGILTMEDIIEELVGEIYDEHDEDEQIMEVSLEKYCVWGNSKVVDLIEASGMEIEHSEDQTVLSLIKKYWDKETIEVGDIMVIEENYSFEVLEYSEEKKDFYFELIIK</sequence>
<evidence type="ECO:0000256" key="2">
    <source>
        <dbReference type="ARBA" id="ARBA00022692"/>
    </source>
</evidence>
<dbReference type="Gene3D" id="3.10.580.10">
    <property type="entry name" value="CBS-domain"/>
    <property type="match status" value="1"/>
</dbReference>
<evidence type="ECO:0000256" key="7">
    <source>
        <dbReference type="PROSITE-ProRule" id="PRU00703"/>
    </source>
</evidence>
<feature type="transmembrane region" description="Helical" evidence="9">
    <location>
        <begin position="60"/>
        <end position="85"/>
    </location>
</feature>
<keyword evidence="6 8" id="KW-0472">Membrane</keyword>
<gene>
    <name evidence="12" type="ORF">CJJ23_02990</name>
</gene>
<evidence type="ECO:0000256" key="8">
    <source>
        <dbReference type="PROSITE-ProRule" id="PRU01193"/>
    </source>
</evidence>
<dbReference type="PANTHER" id="PTHR22777:SF17">
    <property type="entry name" value="UPF0053 PROTEIN SLL0260"/>
    <property type="match status" value="1"/>
</dbReference>
<evidence type="ECO:0000259" key="11">
    <source>
        <dbReference type="PROSITE" id="PS51846"/>
    </source>
</evidence>
<reference evidence="13" key="1">
    <citation type="submission" date="2017-08" db="EMBL/GenBank/DDBJ databases">
        <authorList>
            <person name="Alvarez-Ponce D."/>
            <person name="Weitzman C.L."/>
            <person name="Tillett R.L."/>
            <person name="Sandmeier F.C."/>
            <person name="Tracy C.R."/>
        </authorList>
    </citation>
    <scope>NUCLEOTIDE SEQUENCE [LARGE SCALE GENOMIC DNA]</scope>
    <source>
        <strain evidence="13">723</strain>
    </source>
</reference>
<evidence type="ECO:0000313" key="13">
    <source>
        <dbReference type="Proteomes" id="UP000216943"/>
    </source>
</evidence>
<evidence type="ECO:0000259" key="10">
    <source>
        <dbReference type="PROSITE" id="PS51371"/>
    </source>
</evidence>
<dbReference type="OrthoDB" id="9798188at2"/>
<dbReference type="PANTHER" id="PTHR22777">
    <property type="entry name" value="HEMOLYSIN-RELATED"/>
    <property type="match status" value="1"/>
</dbReference>
<keyword evidence="3" id="KW-0677">Repeat</keyword>
<keyword evidence="2 8" id="KW-0812">Transmembrane</keyword>
<dbReference type="CDD" id="cd04590">
    <property type="entry name" value="CBS_pair_CorC_HlyC_assoc"/>
    <property type="match status" value="1"/>
</dbReference>
<evidence type="ECO:0000256" key="1">
    <source>
        <dbReference type="ARBA" id="ARBA00004141"/>
    </source>
</evidence>
<evidence type="ECO:0000256" key="3">
    <source>
        <dbReference type="ARBA" id="ARBA00022737"/>
    </source>
</evidence>
<evidence type="ECO:0000256" key="9">
    <source>
        <dbReference type="SAM" id="Phobius"/>
    </source>
</evidence>
<keyword evidence="5 7" id="KW-0129">CBS domain</keyword>
<dbReference type="PROSITE" id="PS51371">
    <property type="entry name" value="CBS"/>
    <property type="match status" value="2"/>
</dbReference>
<feature type="domain" description="CNNM transmembrane" evidence="11">
    <location>
        <begin position="1"/>
        <end position="187"/>
    </location>
</feature>
<dbReference type="PROSITE" id="PS51846">
    <property type="entry name" value="CNNM"/>
    <property type="match status" value="1"/>
</dbReference>
<feature type="domain" description="CBS" evidence="10">
    <location>
        <begin position="266"/>
        <end position="328"/>
    </location>
</feature>
<organism evidence="12 13">
    <name type="scientific">Mycoplasmopsis agassizii</name>
    <dbReference type="NCBI Taxonomy" id="33922"/>
    <lineage>
        <taxon>Bacteria</taxon>
        <taxon>Bacillati</taxon>
        <taxon>Mycoplasmatota</taxon>
        <taxon>Mycoplasmoidales</taxon>
        <taxon>Metamycoplasmataceae</taxon>
        <taxon>Mycoplasmopsis</taxon>
    </lineage>
</organism>
<name>A0A269TIJ1_9BACT</name>
<dbReference type="GO" id="GO:0005886">
    <property type="term" value="C:plasma membrane"/>
    <property type="evidence" value="ECO:0007669"/>
    <property type="project" value="TreeGrafter"/>
</dbReference>
<dbReference type="InterPro" id="IPR000644">
    <property type="entry name" value="CBS_dom"/>
</dbReference>
<dbReference type="InterPro" id="IPR046342">
    <property type="entry name" value="CBS_dom_sf"/>
</dbReference>
<dbReference type="InterPro" id="IPR002550">
    <property type="entry name" value="CNNM"/>
</dbReference>
<dbReference type="Proteomes" id="UP000216943">
    <property type="component" value="Unassembled WGS sequence"/>
</dbReference>
<accession>A0A269TIJ1</accession>
<evidence type="ECO:0000256" key="5">
    <source>
        <dbReference type="ARBA" id="ARBA00023122"/>
    </source>
</evidence>